<dbReference type="SUPFAM" id="SSF50978">
    <property type="entry name" value="WD40 repeat-like"/>
    <property type="match status" value="1"/>
</dbReference>
<dbReference type="GO" id="GO:0003676">
    <property type="term" value="F:nucleic acid binding"/>
    <property type="evidence" value="ECO:0007669"/>
    <property type="project" value="InterPro"/>
</dbReference>
<protein>
    <submittedName>
        <fullName evidence="2">DNA damage-binding protein</fullName>
    </submittedName>
</protein>
<dbReference type="EMBL" id="CP075151">
    <property type="protein sequence ID" value="UTX43214.1"/>
    <property type="molecule type" value="Genomic_DNA"/>
</dbReference>
<name>A0A9Q9C322_ENCHE</name>
<feature type="domain" description="RSE1/DDB1/CPSF1 C-terminal" evidence="1">
    <location>
        <begin position="723"/>
        <end position="913"/>
    </location>
</feature>
<dbReference type="InterPro" id="IPR050358">
    <property type="entry name" value="RSE1/DDB1/CFT1"/>
</dbReference>
<gene>
    <name evidence="2" type="ORF">GPU96_05g09550</name>
</gene>
<dbReference type="InterPro" id="IPR015943">
    <property type="entry name" value="WD40/YVTN_repeat-like_dom_sf"/>
</dbReference>
<evidence type="ECO:0000259" key="1">
    <source>
        <dbReference type="Pfam" id="PF03178"/>
    </source>
</evidence>
<sequence>MHYAIRTIKDPSSVVSGSKIEYEKKPCIAISKGTTIEVYGLDMRLVDIIYPNGYVTLIAPVTFRNSKMFLIVCKGGEYAIMDGKRSIVGGRMATASVYTRCIRTLKNLVFITRSGIVSVATIGNDGLIFGDDVNDFGYYKILDCFSGKNDISFLLEDISGDVFYSRYLMASSKPRMILKEKTLLKKGLVFARPISDGLLLVGRGKAYYYARGKFVLESEFANPGVKNSVAAEGGILLSMEDGEVIRVSLEKRIPFGGGAYSNEDIHEENLYLKAEVLGNLRAWFSVLLHLEGEMYYGGSCSGNSYYLRIAREIKILKTFESNPYPSCLSYSGASFRYTTKKSVKKITYAVDLIAEPKYNLEGVVQRFGMADGALIVSYPNEGKALGGSMDGRSFDEILNIHADNYCCFNTRSHVFCLREKNVTGLEIRDIVLSSFYQGLCAVFTRDRFLKMICLETMECIRSVECPYEVSLLHLSSCLFISTYYDELVIMDKLLRVLHKRRQRVLKSASVVGNRLFFSDMYGVGYEAICKKEFKAGLDGVSSALKKLEEEDKWELLDIKPSFFSDCMVEIMVPVGRHIMGIGRSTVFVDTQDFSCYRCSLEGISYGFMADQLYVSIGKSIYKCHLEPIPKIKISTEDRLQGAEPGRTYVLKFSVTSQGKEIIGMVNPVLSIDNEAVINSHLTLKTGGHAYNLLLQDEILMDGRFLTKHYFATVSNLSGEGNLSKLSMFSIKDSAIKLIYESTDEGVVYALDASEDYLVTHRGHTVYVYKRQAQILVELCVMRIDFTPYKITMHRDRIACSCLYRSFGVFKFNQETNHLSLDFLSSSKDQVESMVFGLGGLIVATTNGKILFLNKDYNIETFSIEDRVTSMCSGTLSLQRSNTIYFTTKNGSVGILIPLNLNKKDLEALLDLERYANELAPFHQDKTSNVIDITMVNNMSNADLESFISTRKYDRDRLVAILSEINSLY</sequence>
<dbReference type="GO" id="GO:0005634">
    <property type="term" value="C:nucleus"/>
    <property type="evidence" value="ECO:0007669"/>
    <property type="project" value="InterPro"/>
</dbReference>
<dbReference type="InterPro" id="IPR004871">
    <property type="entry name" value="RSE1/DDB1/CPSF1_C"/>
</dbReference>
<organism evidence="2 3">
    <name type="scientific">Encephalitozoon hellem</name>
    <name type="common">Microsporidian parasite</name>
    <dbReference type="NCBI Taxonomy" id="27973"/>
    <lineage>
        <taxon>Eukaryota</taxon>
        <taxon>Fungi</taxon>
        <taxon>Fungi incertae sedis</taxon>
        <taxon>Microsporidia</taxon>
        <taxon>Unikaryonidae</taxon>
        <taxon>Encephalitozoon</taxon>
    </lineage>
</organism>
<dbReference type="PANTHER" id="PTHR10644">
    <property type="entry name" value="DNA REPAIR/RNA PROCESSING CPSF FAMILY"/>
    <property type="match status" value="1"/>
</dbReference>
<dbReference type="Gene3D" id="2.130.10.10">
    <property type="entry name" value="YVTN repeat-like/Quinoprotein amine dehydrogenase"/>
    <property type="match status" value="1"/>
</dbReference>
<evidence type="ECO:0000313" key="2">
    <source>
        <dbReference type="EMBL" id="UTX43214.1"/>
    </source>
</evidence>
<reference evidence="2" key="1">
    <citation type="submission" date="2021-05" db="EMBL/GenBank/DDBJ databases">
        <title>Encephalitozoon hellem ATCC 50604 Complete Genome.</title>
        <authorList>
            <person name="Mascarenhas dos Santos A.C."/>
            <person name="Julian A.T."/>
            <person name="Pombert J.-F."/>
        </authorList>
    </citation>
    <scope>NUCLEOTIDE SEQUENCE</scope>
    <source>
        <strain evidence="2">ATCC 50604</strain>
    </source>
</reference>
<dbReference type="AlphaFoldDB" id="A0A9Q9C322"/>
<dbReference type="Pfam" id="PF03178">
    <property type="entry name" value="CPSF_A"/>
    <property type="match status" value="1"/>
</dbReference>
<dbReference type="Proteomes" id="UP001059546">
    <property type="component" value="Chromosome V"/>
</dbReference>
<evidence type="ECO:0000313" key="3">
    <source>
        <dbReference type="Proteomes" id="UP001059546"/>
    </source>
</evidence>
<accession>A0A9Q9C322</accession>
<dbReference type="InterPro" id="IPR036322">
    <property type="entry name" value="WD40_repeat_dom_sf"/>
</dbReference>
<proteinExistence type="predicted"/>